<dbReference type="EMBL" id="BAAABL010000058">
    <property type="protein sequence ID" value="GAA0305529.1"/>
    <property type="molecule type" value="Genomic_DNA"/>
</dbReference>
<organism evidence="1 2">
    <name type="scientific">Halarchaeum salinum</name>
    <dbReference type="NCBI Taxonomy" id="489912"/>
    <lineage>
        <taxon>Archaea</taxon>
        <taxon>Methanobacteriati</taxon>
        <taxon>Methanobacteriota</taxon>
        <taxon>Stenosarchaea group</taxon>
        <taxon>Halobacteria</taxon>
        <taxon>Halobacteriales</taxon>
        <taxon>Halobacteriaceae</taxon>
    </lineage>
</organism>
<reference evidence="1 2" key="1">
    <citation type="journal article" date="2019" name="Int. J. Syst. Evol. Microbiol.">
        <title>The Global Catalogue of Microorganisms (GCM) 10K type strain sequencing project: providing services to taxonomists for standard genome sequencing and annotation.</title>
        <authorList>
            <consortium name="The Broad Institute Genomics Platform"/>
            <consortium name="The Broad Institute Genome Sequencing Center for Infectious Disease"/>
            <person name="Wu L."/>
            <person name="Ma J."/>
        </authorList>
    </citation>
    <scope>NUCLEOTIDE SEQUENCE [LARGE SCALE GENOMIC DNA]</scope>
    <source>
        <strain evidence="1 2">JCM 16330</strain>
    </source>
</reference>
<evidence type="ECO:0000313" key="1">
    <source>
        <dbReference type="EMBL" id="GAA0305529.1"/>
    </source>
</evidence>
<dbReference type="Proteomes" id="UP001500837">
    <property type="component" value="Unassembled WGS sequence"/>
</dbReference>
<sequence length="109" mass="12660">MVRQSADWQVLLDDRILEVFREEEESEGEAFFTPTELSKHPRINFSRQYVSERFRKLADHSLLQQVSGNSYRMTEAGRAYLRGEYDVETCKYEKEVSGENDISGASESV</sequence>
<protein>
    <recommendedName>
        <fullName evidence="3">Phage PhiH1 repressor protein</fullName>
    </recommendedName>
</protein>
<name>A0AAV3S9A8_9EURY</name>
<dbReference type="RefSeq" id="WP_211313627.1">
    <property type="nucleotide sequence ID" value="NZ_BAAABL010000058.1"/>
</dbReference>
<evidence type="ECO:0000313" key="2">
    <source>
        <dbReference type="Proteomes" id="UP001500837"/>
    </source>
</evidence>
<comment type="caution">
    <text evidence="1">The sequence shown here is derived from an EMBL/GenBank/DDBJ whole genome shotgun (WGS) entry which is preliminary data.</text>
</comment>
<keyword evidence="2" id="KW-1185">Reference proteome</keyword>
<dbReference type="AlphaFoldDB" id="A0AAV3S9A8"/>
<proteinExistence type="predicted"/>
<dbReference type="InterPro" id="IPR036388">
    <property type="entry name" value="WH-like_DNA-bd_sf"/>
</dbReference>
<evidence type="ECO:0008006" key="3">
    <source>
        <dbReference type="Google" id="ProtNLM"/>
    </source>
</evidence>
<accession>A0AAV3S9A8</accession>
<dbReference type="Gene3D" id="1.10.10.10">
    <property type="entry name" value="Winged helix-like DNA-binding domain superfamily/Winged helix DNA-binding domain"/>
    <property type="match status" value="1"/>
</dbReference>
<gene>
    <name evidence="1" type="ORF">GCM10009066_19240</name>
</gene>